<protein>
    <submittedName>
        <fullName evidence="3">Uncharacterized protein</fullName>
    </submittedName>
</protein>
<name>A0A1E1W4D5_PECGO</name>
<dbReference type="AlphaFoldDB" id="A0A1E1W4D5"/>
<organism evidence="3">
    <name type="scientific">Pectinophora gossypiella</name>
    <name type="common">Cotton pink bollworm</name>
    <name type="synonym">Depressaria gossypiella</name>
    <dbReference type="NCBI Taxonomy" id="13191"/>
    <lineage>
        <taxon>Eukaryota</taxon>
        <taxon>Metazoa</taxon>
        <taxon>Ecdysozoa</taxon>
        <taxon>Arthropoda</taxon>
        <taxon>Hexapoda</taxon>
        <taxon>Insecta</taxon>
        <taxon>Pterygota</taxon>
        <taxon>Neoptera</taxon>
        <taxon>Endopterygota</taxon>
        <taxon>Lepidoptera</taxon>
        <taxon>Glossata</taxon>
        <taxon>Ditrysia</taxon>
        <taxon>Gelechioidea</taxon>
        <taxon>Gelechiidae</taxon>
        <taxon>Apatetrinae</taxon>
        <taxon>Pectinophora</taxon>
    </lineage>
</organism>
<gene>
    <name evidence="3" type="ORF">g.6601</name>
</gene>
<feature type="non-terminal residue" evidence="3">
    <location>
        <position position="300"/>
    </location>
</feature>
<feature type="compositionally biased region" description="Low complexity" evidence="2">
    <location>
        <begin position="275"/>
        <end position="288"/>
    </location>
</feature>
<feature type="region of interest" description="Disordered" evidence="2">
    <location>
        <begin position="257"/>
        <end position="300"/>
    </location>
</feature>
<evidence type="ECO:0000313" key="3">
    <source>
        <dbReference type="EMBL" id="JAT81843.1"/>
    </source>
</evidence>
<feature type="non-terminal residue" evidence="3">
    <location>
        <position position="1"/>
    </location>
</feature>
<keyword evidence="1" id="KW-0175">Coiled coil</keyword>
<reference evidence="3" key="1">
    <citation type="submission" date="2015-09" db="EMBL/GenBank/DDBJ databases">
        <title>De novo assembly of Pectinophora gossypiella (Pink Bollworm) gut transcriptome.</title>
        <authorList>
            <person name="Tassone E.E."/>
        </authorList>
    </citation>
    <scope>NUCLEOTIDE SEQUENCE</scope>
</reference>
<proteinExistence type="predicted"/>
<evidence type="ECO:0000256" key="2">
    <source>
        <dbReference type="SAM" id="MobiDB-lite"/>
    </source>
</evidence>
<accession>A0A1E1W4D5</accession>
<evidence type="ECO:0000256" key="1">
    <source>
        <dbReference type="SAM" id="Coils"/>
    </source>
</evidence>
<feature type="coiled-coil region" evidence="1">
    <location>
        <begin position="134"/>
        <end position="182"/>
    </location>
</feature>
<sequence length="300" mass="33323">SGCSEKLYRLMTADKRRQWKCKSCIQKARQNSNNKNVYRNINNSKITPNSVKKTPVNKPTISSASASATANVEVENKKCDVECKTSCDNVTVRNKYKINIPTYNSYHSLSEEEILNSTEACDNISLNMSCPEPIRNSSHEINAIRKKAEDMKMELDSAEYQIEELLSENGLLKKKIAEYEKRIGLLTDICSSASKTTSKSVTKKKRRARVRVYSTAHSPITPRSSGSFLNSTSIDVFQGCPIIDQKIPELDLVDPLVDHTDTPKSGAPRGDGTLQALQSSRTASSQASSKHRVLLLSDES</sequence>
<dbReference type="EMBL" id="GDQN01009211">
    <property type="protein sequence ID" value="JAT81843.1"/>
    <property type="molecule type" value="Transcribed_RNA"/>
</dbReference>